<feature type="transmembrane region" description="Helical" evidence="2">
    <location>
        <begin position="980"/>
        <end position="1004"/>
    </location>
</feature>
<dbReference type="Gene3D" id="3.40.50.410">
    <property type="entry name" value="von Willebrand factor, type A domain"/>
    <property type="match status" value="1"/>
</dbReference>
<reference evidence="4 5" key="1">
    <citation type="journal article" date="2016" name="Mol. Biol. Evol.">
        <title>Comparative Genomics of Early-Diverging Mushroom-Forming Fungi Provides Insights into the Origins of Lignocellulose Decay Capabilities.</title>
        <authorList>
            <person name="Nagy L.G."/>
            <person name="Riley R."/>
            <person name="Tritt A."/>
            <person name="Adam C."/>
            <person name="Daum C."/>
            <person name="Floudas D."/>
            <person name="Sun H."/>
            <person name="Yadav J.S."/>
            <person name="Pangilinan J."/>
            <person name="Larsson K.H."/>
            <person name="Matsuura K."/>
            <person name="Barry K."/>
            <person name="Labutti K."/>
            <person name="Kuo R."/>
            <person name="Ohm R.A."/>
            <person name="Bhattacharya S.S."/>
            <person name="Shirouzu T."/>
            <person name="Yoshinaga Y."/>
            <person name="Martin F.M."/>
            <person name="Grigoriev I.V."/>
            <person name="Hibbett D.S."/>
        </authorList>
    </citation>
    <scope>NUCLEOTIDE SEQUENCE [LARGE SCALE GENOMIC DNA]</scope>
    <source>
        <strain evidence="4 5">HHB12029</strain>
    </source>
</reference>
<feature type="region of interest" description="Disordered" evidence="1">
    <location>
        <begin position="850"/>
        <end position="869"/>
    </location>
</feature>
<feature type="transmembrane region" description="Helical" evidence="2">
    <location>
        <begin position="897"/>
        <end position="920"/>
    </location>
</feature>
<dbReference type="Proteomes" id="UP000077266">
    <property type="component" value="Unassembled WGS sequence"/>
</dbReference>
<keyword evidence="2" id="KW-1133">Transmembrane helix</keyword>
<dbReference type="STRING" id="1314781.A0A165ICG8"/>
<protein>
    <recommendedName>
        <fullName evidence="3">VWFA domain-containing protein</fullName>
    </recommendedName>
</protein>
<dbReference type="InParanoid" id="A0A165ICG8"/>
<evidence type="ECO:0000313" key="4">
    <source>
        <dbReference type="EMBL" id="KZV93211.1"/>
    </source>
</evidence>
<dbReference type="PANTHER" id="PTHR45737">
    <property type="entry name" value="VON WILLEBRAND FACTOR A DOMAIN-CONTAINING PROTEIN 5A"/>
    <property type="match status" value="1"/>
</dbReference>
<name>A0A165ICG8_EXIGL</name>
<dbReference type="OrthoDB" id="1729737at2759"/>
<gene>
    <name evidence="4" type="ORF">EXIGLDRAFT_691880</name>
</gene>
<accession>A0A165ICG8</accession>
<feature type="transmembrane region" description="Helical" evidence="2">
    <location>
        <begin position="940"/>
        <end position="968"/>
    </location>
</feature>
<dbReference type="PANTHER" id="PTHR45737:SF6">
    <property type="entry name" value="VON WILLEBRAND FACTOR A DOMAIN-CONTAINING PROTEIN 5A"/>
    <property type="match status" value="1"/>
</dbReference>
<dbReference type="SMART" id="SM00327">
    <property type="entry name" value="VWA"/>
    <property type="match status" value="1"/>
</dbReference>
<proteinExistence type="predicted"/>
<organism evidence="4 5">
    <name type="scientific">Exidia glandulosa HHB12029</name>
    <dbReference type="NCBI Taxonomy" id="1314781"/>
    <lineage>
        <taxon>Eukaryota</taxon>
        <taxon>Fungi</taxon>
        <taxon>Dikarya</taxon>
        <taxon>Basidiomycota</taxon>
        <taxon>Agaricomycotina</taxon>
        <taxon>Agaricomycetes</taxon>
        <taxon>Auriculariales</taxon>
        <taxon>Exidiaceae</taxon>
        <taxon>Exidia</taxon>
    </lineage>
</organism>
<dbReference type="InterPro" id="IPR002035">
    <property type="entry name" value="VWF_A"/>
</dbReference>
<keyword evidence="2" id="KW-0472">Membrane</keyword>
<feature type="region of interest" description="Disordered" evidence="1">
    <location>
        <begin position="587"/>
        <end position="646"/>
    </location>
</feature>
<dbReference type="InterPro" id="IPR036465">
    <property type="entry name" value="vWFA_dom_sf"/>
</dbReference>
<feature type="domain" description="VWFA" evidence="3">
    <location>
        <begin position="255"/>
        <end position="429"/>
    </location>
</feature>
<dbReference type="Pfam" id="PF13768">
    <property type="entry name" value="VWA_3"/>
    <property type="match status" value="1"/>
</dbReference>
<dbReference type="SUPFAM" id="SSF53300">
    <property type="entry name" value="vWA-like"/>
    <property type="match status" value="1"/>
</dbReference>
<evidence type="ECO:0000256" key="1">
    <source>
        <dbReference type="SAM" id="MobiDB-lite"/>
    </source>
</evidence>
<evidence type="ECO:0000259" key="3">
    <source>
        <dbReference type="PROSITE" id="PS50234"/>
    </source>
</evidence>
<keyword evidence="2" id="KW-0812">Transmembrane</keyword>
<dbReference type="AlphaFoldDB" id="A0A165ICG8"/>
<evidence type="ECO:0000313" key="5">
    <source>
        <dbReference type="Proteomes" id="UP000077266"/>
    </source>
</evidence>
<dbReference type="PROSITE" id="PS50234">
    <property type="entry name" value="VWFA"/>
    <property type="match status" value="1"/>
</dbReference>
<keyword evidence="5" id="KW-1185">Reference proteome</keyword>
<evidence type="ECO:0000256" key="2">
    <source>
        <dbReference type="SAM" id="Phobius"/>
    </source>
</evidence>
<sequence length="1212" mass="130586">MDRCGIAQLSSQSVNSNDFVLVNATCHFFVVDVNVQAIVKQSYLSHSNIDNHVRYLFPLPDGASICALEVAINGNRVEDLLGHQRNLNNFGSFGSIDVYLGVLPKGGSVDISLSFVWQVTTVIEADTLTVIVPSIVAPLYSGVTRSSVRAGANLTMSLQMTSEILSISSPTNALQISLGSATDDRRSPADPRLARIKFAQPCLLDRDVVIEVRLRAGIGGSRCILERTLRGTIARDAYALTLEPDFSLAAVNQQRYIFLVDRSGSMSGTRIARVRSALQILLRSIPSQGSSFDLVSFGSNCDSPWFQPVEYSAETLAAASRLVEGMDADYGGTDMTGGLEYTCSRRATHCPTVVLLLTDGGANDVNGAVNAADRAVRSSGGLLRIFVLGIGAEVSRATCDGIARVGNGVASYVDSDGIDTELVTLLRSTRVYAIRNITIDWCYSEDSGTLVHTSPVPEAVFPGFSYSLSALVQHTSHDAPIPREVVVRGTVTIPGDVPRPIELHVPVTASIFSNGFIDALIHRSPARNSRNIHGNSGLYNSTSFSAPLRGYQSVALSADEARSRSTALLSLPHWTSEVRVQVIENNGEEDVVHPRSSEVSSDPPLPTEGEGQDHALSPFTERDVPFVEQKSPPSRRRDAIPQAAEIPTVGPSNMTVWRRRDVESGIHRENIVVDAAAQSTDIAALARLQTFDGIFPYSQPLSAVLRTHPLPLASHGLPAIQSRDSVWGTLLALAWLQTVHAGRRAAWVSLADKARAALTDVGGLRDSDITRWTDIAARALRGEAYDLPPPPPPAEHSFETTPAAVEDIGPMAYIASSPASHSKRSMEVSQAGVQSDAAVEVEAPALLVHDVPPRPVSEGKPDRASPSPKADAASVASAVALSPTEHSPTTGHRRLRRFIWCTTIFLLIHPLYIFLLVEYIEAEIRPLPHSIANRTSRSLLAFRILSYIVGAAVGISDGMLIALLAISYLGSPFGKSGRRISLLVMACAISVAIACILAFGPLLFTILAQRRAFSHACANDWIVAELDVANSLASPATIAIFSLPQQQARPLFRMSLDTTLPKNAVFSVIPPVSSSSGVIPAISAIHYDFSSDSHRIFGDGLNGSFDDARGSYLTFNFTDSSQTPITLRNLYREWSFDDKPSVLLARTDTGNRILQTAIVDPDDCTRLRVCVPHPDAQPDGIVPVEALLPTGWILFQHLRHVRKSRCSIGGIV</sequence>
<dbReference type="EMBL" id="KV425993">
    <property type="protein sequence ID" value="KZV93211.1"/>
    <property type="molecule type" value="Genomic_DNA"/>
</dbReference>